<dbReference type="Proteomes" id="UP000821866">
    <property type="component" value="Chromosome 1"/>
</dbReference>
<reference evidence="3" key="1">
    <citation type="journal article" date="2020" name="Cell">
        <title>Large-Scale Comparative Analyses of Tick Genomes Elucidate Their Genetic Diversity and Vector Capacities.</title>
        <authorList>
            <consortium name="Tick Genome and Microbiome Consortium (TIGMIC)"/>
            <person name="Jia N."/>
            <person name="Wang J."/>
            <person name="Shi W."/>
            <person name="Du L."/>
            <person name="Sun Y."/>
            <person name="Zhan W."/>
            <person name="Jiang J.F."/>
            <person name="Wang Q."/>
            <person name="Zhang B."/>
            <person name="Ji P."/>
            <person name="Bell-Sakyi L."/>
            <person name="Cui X.M."/>
            <person name="Yuan T.T."/>
            <person name="Jiang B.G."/>
            <person name="Yang W.F."/>
            <person name="Lam T.T."/>
            <person name="Chang Q.C."/>
            <person name="Ding S.J."/>
            <person name="Wang X.J."/>
            <person name="Zhu J.G."/>
            <person name="Ruan X.D."/>
            <person name="Zhao L."/>
            <person name="Wei J.T."/>
            <person name="Ye R.Z."/>
            <person name="Que T.C."/>
            <person name="Du C.H."/>
            <person name="Zhou Y.H."/>
            <person name="Cheng J.X."/>
            <person name="Dai P.F."/>
            <person name="Guo W.B."/>
            <person name="Han X.H."/>
            <person name="Huang E.J."/>
            <person name="Li L.F."/>
            <person name="Wei W."/>
            <person name="Gao Y.C."/>
            <person name="Liu J.Z."/>
            <person name="Shao H.Z."/>
            <person name="Wang X."/>
            <person name="Wang C.C."/>
            <person name="Yang T.C."/>
            <person name="Huo Q.B."/>
            <person name="Li W."/>
            <person name="Chen H.Y."/>
            <person name="Chen S.E."/>
            <person name="Zhou L.G."/>
            <person name="Ni X.B."/>
            <person name="Tian J.H."/>
            <person name="Sheng Y."/>
            <person name="Liu T."/>
            <person name="Pan Y.S."/>
            <person name="Xia L.Y."/>
            <person name="Li J."/>
            <person name="Zhao F."/>
            <person name="Cao W.C."/>
        </authorList>
    </citation>
    <scope>NUCLEOTIDE SEQUENCE</scope>
    <source>
        <strain evidence="3">Rmic-2018</strain>
    </source>
</reference>
<keyword evidence="2" id="KW-1133">Transmembrane helix</keyword>
<feature type="compositionally biased region" description="Low complexity" evidence="1">
    <location>
        <begin position="114"/>
        <end position="127"/>
    </location>
</feature>
<keyword evidence="4" id="KW-1185">Reference proteome</keyword>
<evidence type="ECO:0008006" key="5">
    <source>
        <dbReference type="Google" id="ProtNLM"/>
    </source>
</evidence>
<feature type="region of interest" description="Disordered" evidence="1">
    <location>
        <begin position="111"/>
        <end position="177"/>
    </location>
</feature>
<accession>A0A9J6EWH1</accession>
<feature type="transmembrane region" description="Helical" evidence="2">
    <location>
        <begin position="74"/>
        <end position="94"/>
    </location>
</feature>
<keyword evidence="2" id="KW-0472">Membrane</keyword>
<evidence type="ECO:0000256" key="1">
    <source>
        <dbReference type="SAM" id="MobiDB-lite"/>
    </source>
</evidence>
<dbReference type="AlphaFoldDB" id="A0A9J6EWH1"/>
<evidence type="ECO:0000256" key="2">
    <source>
        <dbReference type="SAM" id="Phobius"/>
    </source>
</evidence>
<name>A0A9J6EWH1_RHIMP</name>
<keyword evidence="2" id="KW-0812">Transmembrane</keyword>
<organism evidence="3 4">
    <name type="scientific">Rhipicephalus microplus</name>
    <name type="common">Cattle tick</name>
    <name type="synonym">Boophilus microplus</name>
    <dbReference type="NCBI Taxonomy" id="6941"/>
    <lineage>
        <taxon>Eukaryota</taxon>
        <taxon>Metazoa</taxon>
        <taxon>Ecdysozoa</taxon>
        <taxon>Arthropoda</taxon>
        <taxon>Chelicerata</taxon>
        <taxon>Arachnida</taxon>
        <taxon>Acari</taxon>
        <taxon>Parasitiformes</taxon>
        <taxon>Ixodida</taxon>
        <taxon>Ixodoidea</taxon>
        <taxon>Ixodidae</taxon>
        <taxon>Rhipicephalinae</taxon>
        <taxon>Rhipicephalus</taxon>
        <taxon>Boophilus</taxon>
    </lineage>
</organism>
<dbReference type="EMBL" id="JABSTU010000001">
    <property type="protein sequence ID" value="KAH8038875.1"/>
    <property type="molecule type" value="Genomic_DNA"/>
</dbReference>
<feature type="compositionally biased region" description="Polar residues" evidence="1">
    <location>
        <begin position="138"/>
        <end position="160"/>
    </location>
</feature>
<evidence type="ECO:0000313" key="4">
    <source>
        <dbReference type="Proteomes" id="UP000821866"/>
    </source>
</evidence>
<proteinExistence type="predicted"/>
<protein>
    <recommendedName>
        <fullName evidence="5">Transmembrane protein</fullName>
    </recommendedName>
</protein>
<reference evidence="3" key="2">
    <citation type="submission" date="2021-09" db="EMBL/GenBank/DDBJ databases">
        <authorList>
            <person name="Jia N."/>
            <person name="Wang J."/>
            <person name="Shi W."/>
            <person name="Du L."/>
            <person name="Sun Y."/>
            <person name="Zhan W."/>
            <person name="Jiang J."/>
            <person name="Wang Q."/>
            <person name="Zhang B."/>
            <person name="Ji P."/>
            <person name="Sakyi L.B."/>
            <person name="Cui X."/>
            <person name="Yuan T."/>
            <person name="Jiang B."/>
            <person name="Yang W."/>
            <person name="Lam T.T.-Y."/>
            <person name="Chang Q."/>
            <person name="Ding S."/>
            <person name="Wang X."/>
            <person name="Zhu J."/>
            <person name="Ruan X."/>
            <person name="Zhao L."/>
            <person name="Wei J."/>
            <person name="Que T."/>
            <person name="Du C."/>
            <person name="Cheng J."/>
            <person name="Dai P."/>
            <person name="Han X."/>
            <person name="Huang E."/>
            <person name="Gao Y."/>
            <person name="Liu J."/>
            <person name="Shao H."/>
            <person name="Ye R."/>
            <person name="Li L."/>
            <person name="Wei W."/>
            <person name="Wang X."/>
            <person name="Wang C."/>
            <person name="Huo Q."/>
            <person name="Li W."/>
            <person name="Guo W."/>
            <person name="Chen H."/>
            <person name="Chen S."/>
            <person name="Zhou L."/>
            <person name="Zhou L."/>
            <person name="Ni X."/>
            <person name="Tian J."/>
            <person name="Zhou Y."/>
            <person name="Sheng Y."/>
            <person name="Liu T."/>
            <person name="Pan Y."/>
            <person name="Xia L."/>
            <person name="Li J."/>
            <person name="Zhao F."/>
            <person name="Cao W."/>
        </authorList>
    </citation>
    <scope>NUCLEOTIDE SEQUENCE</scope>
    <source>
        <strain evidence="3">Rmic-2018</strain>
        <tissue evidence="3">Larvae</tissue>
    </source>
</reference>
<comment type="caution">
    <text evidence="3">The sequence shown here is derived from an EMBL/GenBank/DDBJ whole genome shotgun (WGS) entry which is preliminary data.</text>
</comment>
<feature type="compositionally biased region" description="Polar residues" evidence="1">
    <location>
        <begin position="10"/>
        <end position="19"/>
    </location>
</feature>
<gene>
    <name evidence="3" type="ORF">HPB51_003795</name>
</gene>
<sequence>MAVPDEGQRRTVQVGNAPSQAAKAQLSTNYYTAKNVPSDMEPAVARAVVRPSAKVSRNPGDTSSAGNVRKWPQIVVTVVAVCFILFSVLFIVAVGKNRRPRMASVVLFNDRRPTTSSGTASRASTSSYGDAYEPRQGDATQDPQSVSDSAGKTSTAQSVVDATEDPSDIHNNISANA</sequence>
<feature type="region of interest" description="Disordered" evidence="1">
    <location>
        <begin position="1"/>
        <end position="22"/>
    </location>
</feature>
<evidence type="ECO:0000313" key="3">
    <source>
        <dbReference type="EMBL" id="KAH8038875.1"/>
    </source>
</evidence>